<evidence type="ECO:0000313" key="1">
    <source>
        <dbReference type="EMBL" id="KAG0472634.1"/>
    </source>
</evidence>
<dbReference type="InterPro" id="IPR043459">
    <property type="entry name" value="NFD6/NOXY2-like"/>
</dbReference>
<reference evidence="3 4" key="1">
    <citation type="journal article" date="2020" name="Nat. Food">
        <title>A phased Vanilla planifolia genome enables genetic improvement of flavour and production.</title>
        <authorList>
            <person name="Hasing T."/>
            <person name="Tang H."/>
            <person name="Brym M."/>
            <person name="Khazi F."/>
            <person name="Huang T."/>
            <person name="Chambers A.H."/>
        </authorList>
    </citation>
    <scope>NUCLEOTIDE SEQUENCE [LARGE SCALE GENOMIC DNA]</scope>
    <source>
        <tissue evidence="2">Leaf</tissue>
    </source>
</reference>
<dbReference type="Proteomes" id="UP000636800">
    <property type="component" value="Chromosome 7"/>
</dbReference>
<dbReference type="GO" id="GO:0005739">
    <property type="term" value="C:mitochondrion"/>
    <property type="evidence" value="ECO:0007669"/>
    <property type="project" value="TreeGrafter"/>
</dbReference>
<gene>
    <name evidence="2" type="ORF">HPP92_014051</name>
    <name evidence="1" type="ORF">HPP92_014491</name>
</gene>
<dbReference type="AlphaFoldDB" id="A0A835QJA5"/>
<protein>
    <submittedName>
        <fullName evidence="2">Uncharacterized protein</fullName>
    </submittedName>
</protein>
<dbReference type="EMBL" id="JADCNL010000007">
    <property type="protein sequence ID" value="KAG0472634.1"/>
    <property type="molecule type" value="Genomic_DNA"/>
</dbReference>
<name>A0A835QJA5_VANPL</name>
<dbReference type="PANTHER" id="PTHR33156:SF9">
    <property type="entry name" value="PROTEIN NUCLEAR FUSION DEFECTIVE 6, CHLOROPLASTIC_MITOCHONDRIAL"/>
    <property type="match status" value="1"/>
</dbReference>
<accession>A0A835QJA5</accession>
<evidence type="ECO:0000313" key="4">
    <source>
        <dbReference type="Proteomes" id="UP000639772"/>
    </source>
</evidence>
<sequence>MASTCFRSANRTSLSLLRSHMSKAKTASWSSPLANSFVSGSARAATGADAGSSCRSSFRRFRFFSRSPSELGCCGDSMYPLHSAVALARLNSRLSLTSSSCRDLSQEVGLSVPR</sequence>
<dbReference type="PANTHER" id="PTHR33156">
    <property type="entry name" value="OS02G0230000 PROTEIN"/>
    <property type="match status" value="1"/>
</dbReference>
<proteinExistence type="predicted"/>
<organism evidence="2 4">
    <name type="scientific">Vanilla planifolia</name>
    <name type="common">Vanilla</name>
    <dbReference type="NCBI Taxonomy" id="51239"/>
    <lineage>
        <taxon>Eukaryota</taxon>
        <taxon>Viridiplantae</taxon>
        <taxon>Streptophyta</taxon>
        <taxon>Embryophyta</taxon>
        <taxon>Tracheophyta</taxon>
        <taxon>Spermatophyta</taxon>
        <taxon>Magnoliopsida</taxon>
        <taxon>Liliopsida</taxon>
        <taxon>Asparagales</taxon>
        <taxon>Orchidaceae</taxon>
        <taxon>Vanilloideae</taxon>
        <taxon>Vanilleae</taxon>
        <taxon>Vanilla</taxon>
    </lineage>
</organism>
<dbReference type="Proteomes" id="UP000639772">
    <property type="component" value="Chromosome 7"/>
</dbReference>
<evidence type="ECO:0000313" key="2">
    <source>
        <dbReference type="EMBL" id="KAG0474365.1"/>
    </source>
</evidence>
<keyword evidence="3" id="KW-1185">Reference proteome</keyword>
<evidence type="ECO:0000313" key="3">
    <source>
        <dbReference type="Proteomes" id="UP000636800"/>
    </source>
</evidence>
<comment type="caution">
    <text evidence="2">The sequence shown here is derived from an EMBL/GenBank/DDBJ whole genome shotgun (WGS) entry which is preliminary data.</text>
</comment>
<dbReference type="EMBL" id="JADCNM010000007">
    <property type="protein sequence ID" value="KAG0474365.1"/>
    <property type="molecule type" value="Genomic_DNA"/>
</dbReference>